<dbReference type="PANTHER" id="PTHR36710:SF4">
    <property type="entry name" value="PLANT INVERTASE_PECTIN METHYLESTERASE INHIBITOR SUPERFAMILY PROTEIN"/>
    <property type="match status" value="1"/>
</dbReference>
<dbReference type="InterPro" id="IPR035513">
    <property type="entry name" value="Invertase/methylesterase_inhib"/>
</dbReference>
<comment type="caution">
    <text evidence="6">The sequence shown here is derived from an EMBL/GenBank/DDBJ whole genome shotgun (WGS) entry which is preliminary data.</text>
</comment>
<proteinExistence type="inferred from homology"/>
<accession>A0A1Q3BUN3</accession>
<dbReference type="InterPro" id="IPR006501">
    <property type="entry name" value="Pectinesterase_inhib_dom"/>
</dbReference>
<dbReference type="InterPro" id="IPR034086">
    <property type="entry name" value="PMEI_plant"/>
</dbReference>
<dbReference type="SMART" id="SM00856">
    <property type="entry name" value="PMEI"/>
    <property type="match status" value="1"/>
</dbReference>
<dbReference type="FunFam" id="1.20.140.40:FF:000008">
    <property type="entry name" value="Invertase/pectin methylesterase inhibitor family protein"/>
    <property type="match status" value="1"/>
</dbReference>
<feature type="chain" id="PRO_5012365734" evidence="4">
    <location>
        <begin position="30"/>
        <end position="183"/>
    </location>
</feature>
<evidence type="ECO:0000313" key="7">
    <source>
        <dbReference type="Proteomes" id="UP000187406"/>
    </source>
</evidence>
<feature type="signal peptide" evidence="4">
    <location>
        <begin position="1"/>
        <end position="29"/>
    </location>
</feature>
<dbReference type="Gene3D" id="1.20.140.40">
    <property type="entry name" value="Invertase/pectin methylesterase inhibitor family protein"/>
    <property type="match status" value="1"/>
</dbReference>
<evidence type="ECO:0000256" key="3">
    <source>
        <dbReference type="ARBA" id="ARBA00038471"/>
    </source>
</evidence>
<evidence type="ECO:0000256" key="1">
    <source>
        <dbReference type="ARBA" id="ARBA00022729"/>
    </source>
</evidence>
<dbReference type="OrthoDB" id="764172at2759"/>
<keyword evidence="1 4" id="KW-0732">Signal</keyword>
<evidence type="ECO:0000256" key="2">
    <source>
        <dbReference type="ARBA" id="ARBA00023157"/>
    </source>
</evidence>
<organism evidence="6 7">
    <name type="scientific">Cephalotus follicularis</name>
    <name type="common">Albany pitcher plant</name>
    <dbReference type="NCBI Taxonomy" id="3775"/>
    <lineage>
        <taxon>Eukaryota</taxon>
        <taxon>Viridiplantae</taxon>
        <taxon>Streptophyta</taxon>
        <taxon>Embryophyta</taxon>
        <taxon>Tracheophyta</taxon>
        <taxon>Spermatophyta</taxon>
        <taxon>Magnoliopsida</taxon>
        <taxon>eudicotyledons</taxon>
        <taxon>Gunneridae</taxon>
        <taxon>Pentapetalae</taxon>
        <taxon>rosids</taxon>
        <taxon>fabids</taxon>
        <taxon>Oxalidales</taxon>
        <taxon>Cephalotaceae</taxon>
        <taxon>Cephalotus</taxon>
    </lineage>
</organism>
<dbReference type="InParanoid" id="A0A1Q3BUN3"/>
<comment type="similarity">
    <text evidence="3">Belongs to the PMEI family.</text>
</comment>
<sequence>MAIASFIGNISLMVSLVLIITHIIKPSLAVTSDELNRICSHTLGPSFCVQSLKSDPRTANADYRGLCRISLDVAERNARGTLTLINDLIAKEANPILTDRYTQCVVNYNSAISLLEDARQKFDANDFVHVAGDGSTAQVEARSCERRFANPPKDASSLSQSNNNVATLGSLVFYLAVYISSPV</sequence>
<dbReference type="Proteomes" id="UP000187406">
    <property type="component" value="Unassembled WGS sequence"/>
</dbReference>
<reference evidence="7" key="1">
    <citation type="submission" date="2016-04" db="EMBL/GenBank/DDBJ databases">
        <title>Cephalotus genome sequencing.</title>
        <authorList>
            <person name="Fukushima K."/>
            <person name="Hasebe M."/>
            <person name="Fang X."/>
        </authorList>
    </citation>
    <scope>NUCLEOTIDE SEQUENCE [LARGE SCALE GENOMIC DNA]</scope>
    <source>
        <strain evidence="7">cv. St1</strain>
    </source>
</reference>
<dbReference type="AlphaFoldDB" id="A0A1Q3BUN3"/>
<dbReference type="Pfam" id="PF04043">
    <property type="entry name" value="PMEI"/>
    <property type="match status" value="1"/>
</dbReference>
<keyword evidence="2" id="KW-1015">Disulfide bond</keyword>
<evidence type="ECO:0000313" key="6">
    <source>
        <dbReference type="EMBL" id="GAV71661.1"/>
    </source>
</evidence>
<dbReference type="EMBL" id="BDDD01000931">
    <property type="protein sequence ID" value="GAV71661.1"/>
    <property type="molecule type" value="Genomic_DNA"/>
</dbReference>
<keyword evidence="7" id="KW-1185">Reference proteome</keyword>
<dbReference type="GO" id="GO:0046910">
    <property type="term" value="F:pectinesterase inhibitor activity"/>
    <property type="evidence" value="ECO:0007669"/>
    <property type="project" value="InterPro"/>
</dbReference>
<feature type="domain" description="Pectinesterase inhibitor" evidence="5">
    <location>
        <begin position="30"/>
        <end position="175"/>
    </location>
</feature>
<dbReference type="InterPro" id="IPR052421">
    <property type="entry name" value="PCW_Enzyme_Inhibitor"/>
</dbReference>
<evidence type="ECO:0000259" key="5">
    <source>
        <dbReference type="SMART" id="SM00856"/>
    </source>
</evidence>
<gene>
    <name evidence="6" type="ORF">CFOL_v3_15151</name>
</gene>
<evidence type="ECO:0000256" key="4">
    <source>
        <dbReference type="SAM" id="SignalP"/>
    </source>
</evidence>
<dbReference type="PANTHER" id="PTHR36710">
    <property type="entry name" value="PECTINESTERASE INHIBITOR-LIKE"/>
    <property type="match status" value="1"/>
</dbReference>
<dbReference type="SUPFAM" id="SSF101148">
    <property type="entry name" value="Plant invertase/pectin methylesterase inhibitor"/>
    <property type="match status" value="1"/>
</dbReference>
<name>A0A1Q3BUN3_CEPFO</name>
<protein>
    <submittedName>
        <fullName evidence="6">PMEI domain-containing protein</fullName>
    </submittedName>
</protein>
<dbReference type="NCBIfam" id="TIGR01614">
    <property type="entry name" value="PME_inhib"/>
    <property type="match status" value="1"/>
</dbReference>
<dbReference type="CDD" id="cd15797">
    <property type="entry name" value="PMEI"/>
    <property type="match status" value="1"/>
</dbReference>